<feature type="non-terminal residue" evidence="1">
    <location>
        <position position="1"/>
    </location>
</feature>
<protein>
    <submittedName>
        <fullName evidence="1">Uncharacterized protein</fullName>
    </submittedName>
</protein>
<comment type="caution">
    <text evidence="1">The sequence shown here is derived from an EMBL/GenBank/DDBJ whole genome shotgun (WGS) entry which is preliminary data.</text>
</comment>
<evidence type="ECO:0000313" key="2">
    <source>
        <dbReference type="Proteomes" id="UP001529510"/>
    </source>
</evidence>
<proteinExistence type="predicted"/>
<accession>A0ABD0RBX9</accession>
<dbReference type="InterPro" id="IPR036465">
    <property type="entry name" value="vWFA_dom_sf"/>
</dbReference>
<dbReference type="EMBL" id="JAMKFB020000004">
    <property type="protein sequence ID" value="KAL0196043.1"/>
    <property type="molecule type" value="Genomic_DNA"/>
</dbReference>
<reference evidence="1 2" key="1">
    <citation type="submission" date="2024-05" db="EMBL/GenBank/DDBJ databases">
        <title>Genome sequencing and assembly of Indian major carp, Cirrhinus mrigala (Hamilton, 1822).</title>
        <authorList>
            <person name="Mohindra V."/>
            <person name="Chowdhury L.M."/>
            <person name="Lal K."/>
            <person name="Jena J.K."/>
        </authorList>
    </citation>
    <scope>NUCLEOTIDE SEQUENCE [LARGE SCALE GENOMIC DNA]</scope>
    <source>
        <strain evidence="1">CM1030</strain>
        <tissue evidence="1">Blood</tissue>
    </source>
</reference>
<name>A0ABD0RBX9_CIRMR</name>
<dbReference type="AlphaFoldDB" id="A0ABD0RBX9"/>
<dbReference type="Gene3D" id="3.40.50.410">
    <property type="entry name" value="von Willebrand factor, type A domain"/>
    <property type="match status" value="1"/>
</dbReference>
<sequence>VSVLAIGIAHADIEELRTIASPTTYKNIFFASDFDDLPTVEREFISSICSEALQSEFKQHDE</sequence>
<feature type="non-terminal residue" evidence="1">
    <location>
        <position position="62"/>
    </location>
</feature>
<dbReference type="Proteomes" id="UP001529510">
    <property type="component" value="Unassembled WGS sequence"/>
</dbReference>
<evidence type="ECO:0000313" key="1">
    <source>
        <dbReference type="EMBL" id="KAL0196043.1"/>
    </source>
</evidence>
<organism evidence="1 2">
    <name type="scientific">Cirrhinus mrigala</name>
    <name type="common">Mrigala</name>
    <dbReference type="NCBI Taxonomy" id="683832"/>
    <lineage>
        <taxon>Eukaryota</taxon>
        <taxon>Metazoa</taxon>
        <taxon>Chordata</taxon>
        <taxon>Craniata</taxon>
        <taxon>Vertebrata</taxon>
        <taxon>Euteleostomi</taxon>
        <taxon>Actinopterygii</taxon>
        <taxon>Neopterygii</taxon>
        <taxon>Teleostei</taxon>
        <taxon>Ostariophysi</taxon>
        <taxon>Cypriniformes</taxon>
        <taxon>Cyprinidae</taxon>
        <taxon>Labeoninae</taxon>
        <taxon>Labeonini</taxon>
        <taxon>Cirrhinus</taxon>
    </lineage>
</organism>
<dbReference type="SUPFAM" id="SSF53300">
    <property type="entry name" value="vWA-like"/>
    <property type="match status" value="1"/>
</dbReference>
<keyword evidence="2" id="KW-1185">Reference proteome</keyword>
<gene>
    <name evidence="1" type="ORF">M9458_009615</name>
</gene>